<dbReference type="RefSeq" id="WP_169155975.1">
    <property type="nucleotide sequence ID" value="NZ_CAWPJE010000100.1"/>
</dbReference>
<gene>
    <name evidence="1" type="ORF">DP116_15080</name>
</gene>
<dbReference type="EMBL" id="QMEB01000110">
    <property type="protein sequence ID" value="NMG20712.1"/>
    <property type="molecule type" value="Genomic_DNA"/>
</dbReference>
<reference evidence="1 2" key="1">
    <citation type="submission" date="2018-06" db="EMBL/GenBank/DDBJ databases">
        <title>Comparative genomics of Brasilonema spp. strains.</title>
        <authorList>
            <person name="Alvarenga D.O."/>
            <person name="Fiore M.F."/>
            <person name="Varani A.M."/>
        </authorList>
    </citation>
    <scope>NUCLEOTIDE SEQUENCE [LARGE SCALE GENOMIC DNA]</scope>
    <source>
        <strain evidence="1 2">SPC951</strain>
    </source>
</reference>
<keyword evidence="2" id="KW-1185">Reference proteome</keyword>
<accession>A0ABX1P8F4</accession>
<protein>
    <submittedName>
        <fullName evidence="1">Uncharacterized protein</fullName>
    </submittedName>
</protein>
<name>A0ABX1P8F4_9CYAN</name>
<evidence type="ECO:0000313" key="2">
    <source>
        <dbReference type="Proteomes" id="UP000718564"/>
    </source>
</evidence>
<comment type="caution">
    <text evidence="1">The sequence shown here is derived from an EMBL/GenBank/DDBJ whole genome shotgun (WGS) entry which is preliminary data.</text>
</comment>
<proteinExistence type="predicted"/>
<organism evidence="1 2">
    <name type="scientific">Brasilonema bromeliae SPC951</name>
    <dbReference type="NCBI Taxonomy" id="385972"/>
    <lineage>
        <taxon>Bacteria</taxon>
        <taxon>Bacillati</taxon>
        <taxon>Cyanobacteriota</taxon>
        <taxon>Cyanophyceae</taxon>
        <taxon>Nostocales</taxon>
        <taxon>Scytonemataceae</taxon>
        <taxon>Brasilonema</taxon>
        <taxon>Bromeliae group (in: Brasilonema)</taxon>
    </lineage>
</organism>
<evidence type="ECO:0000313" key="1">
    <source>
        <dbReference type="EMBL" id="NMG20712.1"/>
    </source>
</evidence>
<sequence>MFSKAQFEFLTAVQLVDDWHCSCFVDVLRQYHENDLNRYATSVRLKQEEFDELMTILSRADDEDIFQLQFALNALNLLPCSMFESATE</sequence>
<dbReference type="Proteomes" id="UP000718564">
    <property type="component" value="Unassembled WGS sequence"/>
</dbReference>